<organism evidence="1 2">
    <name type="scientific">Amborella trichopoda</name>
    <dbReference type="NCBI Taxonomy" id="13333"/>
    <lineage>
        <taxon>Eukaryota</taxon>
        <taxon>Viridiplantae</taxon>
        <taxon>Streptophyta</taxon>
        <taxon>Embryophyta</taxon>
        <taxon>Tracheophyta</taxon>
        <taxon>Spermatophyta</taxon>
        <taxon>Magnoliopsida</taxon>
        <taxon>Amborellales</taxon>
        <taxon>Amborellaceae</taxon>
        <taxon>Amborella</taxon>
    </lineage>
</organism>
<evidence type="ECO:0000313" key="2">
    <source>
        <dbReference type="Proteomes" id="UP000017836"/>
    </source>
</evidence>
<evidence type="ECO:0000313" key="1">
    <source>
        <dbReference type="EMBL" id="ERM93880.1"/>
    </source>
</evidence>
<accession>W1NFD1</accession>
<reference evidence="2" key="1">
    <citation type="journal article" date="2013" name="Science">
        <title>The Amborella genome and the evolution of flowering plants.</title>
        <authorList>
            <consortium name="Amborella Genome Project"/>
        </authorList>
    </citation>
    <scope>NUCLEOTIDE SEQUENCE [LARGE SCALE GENOMIC DNA]</scope>
</reference>
<name>W1NFD1_AMBTC</name>
<dbReference type="Proteomes" id="UP000017836">
    <property type="component" value="Unassembled WGS sequence"/>
</dbReference>
<protein>
    <submittedName>
        <fullName evidence="1">Uncharacterized protein</fullName>
    </submittedName>
</protein>
<dbReference type="AlphaFoldDB" id="W1NFD1"/>
<gene>
    <name evidence="1" type="ORF">AMTR_s00139p00060900</name>
</gene>
<sequence>MHVVPPRELLATNGYAWPAEHLLFLPPSPDEWICLAQGITGWGGMPFSISDMPNATRLKPGGSMLARLTPLIISGKVLIYQPCRCGSLRFSDIRNCSWLIAWEG</sequence>
<keyword evidence="2" id="KW-1185">Reference proteome</keyword>
<dbReference type="Gramene" id="ERM93880">
    <property type="protein sequence ID" value="ERM93880"/>
    <property type="gene ID" value="AMTR_s00139p00060900"/>
</dbReference>
<dbReference type="HOGENOM" id="CLU_2253770_0_0_1"/>
<proteinExistence type="predicted"/>
<dbReference type="EMBL" id="KI397552">
    <property type="protein sequence ID" value="ERM93880.1"/>
    <property type="molecule type" value="Genomic_DNA"/>
</dbReference>